<reference evidence="1 2" key="1">
    <citation type="submission" date="2011-01" db="EMBL/GenBank/DDBJ databases">
        <authorList>
            <person name="Muzny D."/>
            <person name="Qin X."/>
            <person name="Buhay C."/>
            <person name="Dugan-Rocha S."/>
            <person name="Ding Y."/>
            <person name="Chen G."/>
            <person name="Hawes A."/>
            <person name="Holder M."/>
            <person name="Jhangiani S."/>
            <person name="Johnson A."/>
            <person name="Khan Z."/>
            <person name="Li Z."/>
            <person name="Liu W."/>
            <person name="Liu X."/>
            <person name="Perez L."/>
            <person name="Shen H."/>
            <person name="Wang Q."/>
            <person name="Watt J."/>
            <person name="Xi L."/>
            <person name="Xin Y."/>
            <person name="Zhou J."/>
            <person name="Deng J."/>
            <person name="Jiang H."/>
            <person name="Liu Y."/>
            <person name="Qu J."/>
            <person name="Song X.-Z."/>
            <person name="Zhang L."/>
            <person name="Villasana D."/>
            <person name="Johnson A."/>
            <person name="Liu J."/>
            <person name="Liyanage D."/>
            <person name="Lorensuhewa L."/>
            <person name="Robinson T."/>
            <person name="Song A."/>
            <person name="Song B.-B."/>
            <person name="Dinh H."/>
            <person name="Thornton R."/>
            <person name="Coyle M."/>
            <person name="Francisco L."/>
            <person name="Jackson L."/>
            <person name="Javaid M."/>
            <person name="Korchina V."/>
            <person name="Kovar C."/>
            <person name="Mata R."/>
            <person name="Mathew T."/>
            <person name="Ngo R."/>
            <person name="Nguyen L."/>
            <person name="Nguyen N."/>
            <person name="Okwuonu G."/>
            <person name="Ongeri F."/>
            <person name="Pham C."/>
            <person name="Simmons D."/>
            <person name="Wilczek-Boney K."/>
            <person name="Hale W."/>
            <person name="Jakkamsetti A."/>
            <person name="Pham P."/>
            <person name="Ruth R."/>
            <person name="San Lucas F."/>
            <person name="Warren J."/>
            <person name="Zhang J."/>
            <person name="Zhao Z."/>
            <person name="Zhou C."/>
            <person name="Zhu D."/>
            <person name="Lee S."/>
            <person name="Bess C."/>
            <person name="Blankenburg K."/>
            <person name="Forbes L."/>
            <person name="Fu Q."/>
            <person name="Gubbala S."/>
            <person name="Hirani K."/>
            <person name="Jayaseelan J.C."/>
            <person name="Lara F."/>
            <person name="Munidasa M."/>
            <person name="Palculict T."/>
            <person name="Patil S."/>
            <person name="Pu L.-L."/>
            <person name="Saada N."/>
            <person name="Tang L."/>
            <person name="Weissenberger G."/>
            <person name="Zhu Y."/>
            <person name="Hemphill L."/>
            <person name="Shang Y."/>
            <person name="Youmans B."/>
            <person name="Ayvaz T."/>
            <person name="Ross M."/>
            <person name="Santibanez J."/>
            <person name="Aqrawi P."/>
            <person name="Gross S."/>
            <person name="Joshi V."/>
            <person name="Fowler G."/>
            <person name="Nazareth L."/>
            <person name="Reid J."/>
            <person name="Worley K."/>
            <person name="Petrosino J."/>
            <person name="Highlander S."/>
            <person name="Gibbs R."/>
        </authorList>
    </citation>
    <scope>NUCLEOTIDE SEQUENCE [LARGE SCALE GENOMIC DNA]</scope>
    <source>
        <strain evidence="1 2">ATCC 25644</strain>
    </source>
</reference>
<gene>
    <name evidence="1" type="ORF">HMPREF0542_11149</name>
</gene>
<name>E7FQS4_9LACO</name>
<dbReference type="Proteomes" id="UP000004099">
    <property type="component" value="Unassembled WGS sequence"/>
</dbReference>
<organism evidence="1 2">
    <name type="scientific">Ligilactobacillus ruminis ATCC 25644</name>
    <dbReference type="NCBI Taxonomy" id="525362"/>
    <lineage>
        <taxon>Bacteria</taxon>
        <taxon>Bacillati</taxon>
        <taxon>Bacillota</taxon>
        <taxon>Bacilli</taxon>
        <taxon>Lactobacillales</taxon>
        <taxon>Lactobacillaceae</taxon>
        <taxon>Ligilactobacillus</taxon>
    </lineage>
</organism>
<proteinExistence type="predicted"/>
<dbReference type="AlphaFoldDB" id="E7FQS4"/>
<dbReference type="EMBL" id="ACGS02000038">
    <property type="protein sequence ID" value="EFZ34624.1"/>
    <property type="molecule type" value="Genomic_DNA"/>
</dbReference>
<protein>
    <submittedName>
        <fullName evidence="1">Uncharacterized protein</fullName>
    </submittedName>
</protein>
<sequence>MIPVKARPNSVSARYVEDKVVQYRLYNNEGHVLVDFDLTNHGNPKHHKVVPHKHEWNIIKSENGVKYKRSNDPNVPLTDEELELVKRWREYDNY</sequence>
<evidence type="ECO:0000313" key="1">
    <source>
        <dbReference type="EMBL" id="EFZ34624.1"/>
    </source>
</evidence>
<dbReference type="RefSeq" id="WP_003693295.1">
    <property type="nucleotide sequence ID" value="NZ_AFYE01000004.1"/>
</dbReference>
<accession>E7FQS4</accession>
<comment type="caution">
    <text evidence="1">The sequence shown here is derived from an EMBL/GenBank/DDBJ whole genome shotgun (WGS) entry which is preliminary data.</text>
</comment>
<evidence type="ECO:0000313" key="2">
    <source>
        <dbReference type="Proteomes" id="UP000004099"/>
    </source>
</evidence>
<dbReference type="HOGENOM" id="CLU_2382537_0_0_9"/>